<reference evidence="2 3" key="1">
    <citation type="submission" date="2016-09" db="EMBL/GenBank/DDBJ databases">
        <title>Complete genome sequencing of Streptomyces lydicus 103 and metabolic pathways analysis of antibiotic biosynthesis.</title>
        <authorList>
            <person name="Jia N."/>
            <person name="Ding M.-Z."/>
            <person name="Gao F."/>
            <person name="Yuan Y.-J."/>
        </authorList>
    </citation>
    <scope>NUCLEOTIDE SEQUENCE [LARGE SCALE GENOMIC DNA]</scope>
    <source>
        <strain evidence="2 3">103</strain>
    </source>
</reference>
<evidence type="ECO:0000313" key="3">
    <source>
        <dbReference type="Proteomes" id="UP000094094"/>
    </source>
</evidence>
<dbReference type="AlphaFoldDB" id="A0A1D7VP67"/>
<feature type="transmembrane region" description="Helical" evidence="1">
    <location>
        <begin position="172"/>
        <end position="194"/>
    </location>
</feature>
<keyword evidence="1" id="KW-0472">Membrane</keyword>
<dbReference type="PANTHER" id="PTHR34989:SF1">
    <property type="entry name" value="PROTEIN HDED"/>
    <property type="match status" value="1"/>
</dbReference>
<protein>
    <recommendedName>
        <fullName evidence="4">HdeD family acid-resistance protein</fullName>
    </recommendedName>
</protein>
<dbReference type="EMBL" id="CP017157">
    <property type="protein sequence ID" value="AOP48559.1"/>
    <property type="molecule type" value="Genomic_DNA"/>
</dbReference>
<feature type="transmembrane region" description="Helical" evidence="1">
    <location>
        <begin position="82"/>
        <end position="102"/>
    </location>
</feature>
<keyword evidence="3" id="KW-1185">Reference proteome</keyword>
<dbReference type="GO" id="GO:0005886">
    <property type="term" value="C:plasma membrane"/>
    <property type="evidence" value="ECO:0007669"/>
    <property type="project" value="TreeGrafter"/>
</dbReference>
<keyword evidence="1" id="KW-0812">Transmembrane</keyword>
<feature type="transmembrane region" description="Helical" evidence="1">
    <location>
        <begin position="109"/>
        <end position="132"/>
    </location>
</feature>
<dbReference type="InterPro" id="IPR052712">
    <property type="entry name" value="Acid_resist_chaperone_HdeD"/>
</dbReference>
<evidence type="ECO:0000313" key="2">
    <source>
        <dbReference type="EMBL" id="AOP48559.1"/>
    </source>
</evidence>
<sequence>MSTPTDIPPRHGPADAQDVLGALGGSWHWALGFALATLIPGILILVWPDETLRVLAVIIGLQLLLAGVFSFVRAFSRDARQGGRVAGVLIALVAVLAGVLCLRHPMQTIAALSLIVGAYWVMGGLLTAFVAIADRDLVHRGLTFAAGALGVVAGIVVLGFPVQSAVALARLLGLWLVVLGALELAVAFALRSALRRAAPPADRD</sequence>
<name>A0A1D7VP67_9ACTN</name>
<organism evidence="2 3">
    <name type="scientific">Streptomyces lydicus</name>
    <dbReference type="NCBI Taxonomy" id="47763"/>
    <lineage>
        <taxon>Bacteria</taxon>
        <taxon>Bacillati</taxon>
        <taxon>Actinomycetota</taxon>
        <taxon>Actinomycetes</taxon>
        <taxon>Kitasatosporales</taxon>
        <taxon>Streptomycetaceae</taxon>
        <taxon>Streptomyces</taxon>
    </lineage>
</organism>
<dbReference type="OrthoDB" id="4338047at2"/>
<feature type="transmembrane region" description="Helical" evidence="1">
    <location>
        <begin position="138"/>
        <end position="160"/>
    </location>
</feature>
<evidence type="ECO:0000256" key="1">
    <source>
        <dbReference type="SAM" id="Phobius"/>
    </source>
</evidence>
<keyword evidence="1" id="KW-1133">Transmembrane helix</keyword>
<feature type="transmembrane region" description="Helical" evidence="1">
    <location>
        <begin position="27"/>
        <end position="47"/>
    </location>
</feature>
<evidence type="ECO:0008006" key="4">
    <source>
        <dbReference type="Google" id="ProtNLM"/>
    </source>
</evidence>
<feature type="transmembrane region" description="Helical" evidence="1">
    <location>
        <begin position="54"/>
        <end position="76"/>
    </location>
</feature>
<accession>A0A1D7VP67</accession>
<proteinExistence type="predicted"/>
<dbReference type="Proteomes" id="UP000094094">
    <property type="component" value="Chromosome"/>
</dbReference>
<dbReference type="KEGG" id="slc:SL103_22050"/>
<gene>
    <name evidence="2" type="ORF">SL103_22050</name>
</gene>
<dbReference type="PANTHER" id="PTHR34989">
    <property type="entry name" value="PROTEIN HDED"/>
    <property type="match status" value="1"/>
</dbReference>
<dbReference type="RefSeq" id="WP_069570684.1">
    <property type="nucleotide sequence ID" value="NZ_CP017157.1"/>
</dbReference>
<dbReference type="InterPro" id="IPR005325">
    <property type="entry name" value="DUF308_memb"/>
</dbReference>
<dbReference type="Pfam" id="PF03729">
    <property type="entry name" value="DUF308"/>
    <property type="match status" value="2"/>
</dbReference>